<dbReference type="InterPro" id="IPR015797">
    <property type="entry name" value="NUDIX_hydrolase-like_dom_sf"/>
</dbReference>
<comment type="caution">
    <text evidence="3">The sequence shown here is derived from an EMBL/GenBank/DDBJ whole genome shotgun (WGS) entry which is preliminary data.</text>
</comment>
<dbReference type="RefSeq" id="WP_380654538.1">
    <property type="nucleotide sequence ID" value="NZ_JBHRVQ010000001.1"/>
</dbReference>
<keyword evidence="1 3" id="KW-0378">Hydrolase</keyword>
<dbReference type="EMBL" id="JBHRVQ010000001">
    <property type="protein sequence ID" value="MFC3388687.1"/>
    <property type="molecule type" value="Genomic_DNA"/>
</dbReference>
<name>A0ABV7N921_9STAP</name>
<evidence type="ECO:0000313" key="4">
    <source>
        <dbReference type="Proteomes" id="UP001595637"/>
    </source>
</evidence>
<sequence length="140" mass="16080">MKPRNTVLGLVIKDNALLLEERCGKHSRGEGIYYRPIGGTIEWSERSSETLKREFIEEIGTEIDIINYVACLENIFEVDSMIGHEITQVYRAVFKDKSLYEIETFNVIEGGQSTVARWISIKEILEGKKLLFPDKLIDLI</sequence>
<dbReference type="PROSITE" id="PS51462">
    <property type="entry name" value="NUDIX"/>
    <property type="match status" value="1"/>
</dbReference>
<organism evidence="3 4">
    <name type="scientific">Salinicoccus sesuvii</name>
    <dbReference type="NCBI Taxonomy" id="868281"/>
    <lineage>
        <taxon>Bacteria</taxon>
        <taxon>Bacillati</taxon>
        <taxon>Bacillota</taxon>
        <taxon>Bacilli</taxon>
        <taxon>Bacillales</taxon>
        <taxon>Staphylococcaceae</taxon>
        <taxon>Salinicoccus</taxon>
    </lineage>
</organism>
<dbReference type="InterPro" id="IPR020084">
    <property type="entry name" value="NUDIX_hydrolase_CS"/>
</dbReference>
<dbReference type="Gene3D" id="3.90.79.10">
    <property type="entry name" value="Nucleoside Triphosphate Pyrophosphohydrolase"/>
    <property type="match status" value="1"/>
</dbReference>
<keyword evidence="4" id="KW-1185">Reference proteome</keyword>
<dbReference type="Proteomes" id="UP001595637">
    <property type="component" value="Unassembled WGS sequence"/>
</dbReference>
<gene>
    <name evidence="3" type="ORF">ACFOEO_08900</name>
</gene>
<evidence type="ECO:0000256" key="1">
    <source>
        <dbReference type="ARBA" id="ARBA00022801"/>
    </source>
</evidence>
<feature type="domain" description="Nudix hydrolase" evidence="2">
    <location>
        <begin position="2"/>
        <end position="140"/>
    </location>
</feature>
<evidence type="ECO:0000259" key="2">
    <source>
        <dbReference type="PROSITE" id="PS51462"/>
    </source>
</evidence>
<reference evidence="4" key="1">
    <citation type="journal article" date="2019" name="Int. J. Syst. Evol. Microbiol.">
        <title>The Global Catalogue of Microorganisms (GCM) 10K type strain sequencing project: providing services to taxonomists for standard genome sequencing and annotation.</title>
        <authorList>
            <consortium name="The Broad Institute Genomics Platform"/>
            <consortium name="The Broad Institute Genome Sequencing Center for Infectious Disease"/>
            <person name="Wu L."/>
            <person name="Ma J."/>
        </authorList>
    </citation>
    <scope>NUCLEOTIDE SEQUENCE [LARGE SCALE GENOMIC DNA]</scope>
    <source>
        <strain evidence="4">CCM 7756</strain>
    </source>
</reference>
<dbReference type="InterPro" id="IPR000086">
    <property type="entry name" value="NUDIX_hydrolase_dom"/>
</dbReference>
<proteinExistence type="predicted"/>
<dbReference type="SUPFAM" id="SSF55811">
    <property type="entry name" value="Nudix"/>
    <property type="match status" value="1"/>
</dbReference>
<dbReference type="PROSITE" id="PS00893">
    <property type="entry name" value="NUDIX_BOX"/>
    <property type="match status" value="1"/>
</dbReference>
<dbReference type="Pfam" id="PF00293">
    <property type="entry name" value="NUDIX"/>
    <property type="match status" value="1"/>
</dbReference>
<evidence type="ECO:0000313" key="3">
    <source>
        <dbReference type="EMBL" id="MFC3388687.1"/>
    </source>
</evidence>
<protein>
    <submittedName>
        <fullName evidence="3">NUDIX hydrolase</fullName>
    </submittedName>
</protein>
<dbReference type="CDD" id="cd04688">
    <property type="entry name" value="NUDIX_Hydrolase"/>
    <property type="match status" value="1"/>
</dbReference>
<accession>A0ABV7N921</accession>
<dbReference type="GO" id="GO:0016787">
    <property type="term" value="F:hydrolase activity"/>
    <property type="evidence" value="ECO:0007669"/>
    <property type="project" value="UniProtKB-KW"/>
</dbReference>